<dbReference type="AlphaFoldDB" id="G8QNM9"/>
<feature type="region of interest" description="Disordered" evidence="1">
    <location>
        <begin position="1"/>
        <end position="28"/>
    </location>
</feature>
<evidence type="ECO:0000259" key="2">
    <source>
        <dbReference type="Pfam" id="PF20282"/>
    </source>
</evidence>
<dbReference type="Pfam" id="PF20282">
    <property type="entry name" value="CTD6"/>
    <property type="match status" value="1"/>
</dbReference>
<feature type="domain" description="ABC-three component systems C-terminal" evidence="2">
    <location>
        <begin position="242"/>
        <end position="370"/>
    </location>
</feature>
<feature type="compositionally biased region" description="Polar residues" evidence="1">
    <location>
        <begin position="1"/>
        <end position="11"/>
    </location>
</feature>
<dbReference type="InterPro" id="IPR046914">
    <property type="entry name" value="ABC-3C_CTD6"/>
</dbReference>
<protein>
    <recommendedName>
        <fullName evidence="2">ABC-three component systems C-terminal domain-containing protein</fullName>
    </recommendedName>
</protein>
<evidence type="ECO:0000313" key="3">
    <source>
        <dbReference type="EMBL" id="AEV25874.1"/>
    </source>
</evidence>
<dbReference type="eggNOG" id="ENOG502Z9QP">
    <property type="taxonomic scope" value="Bacteria"/>
</dbReference>
<evidence type="ECO:0000313" key="4">
    <source>
        <dbReference type="Proteomes" id="UP000005633"/>
    </source>
</evidence>
<dbReference type="Proteomes" id="UP000005633">
    <property type="component" value="Chromosome"/>
</dbReference>
<evidence type="ECO:0000256" key="1">
    <source>
        <dbReference type="SAM" id="MobiDB-lite"/>
    </source>
</evidence>
<dbReference type="EMBL" id="CP003153">
    <property type="protein sequence ID" value="AEV25874.1"/>
    <property type="molecule type" value="Genomic_DNA"/>
</dbReference>
<dbReference type="KEGG" id="dsu:Dsui_1481"/>
<proteinExistence type="predicted"/>
<dbReference type="HOGENOM" id="CLU_065352_0_0_4"/>
<name>G8QNM9_AZOOP</name>
<accession>G8QNM9</accession>
<organism evidence="3 4">
    <name type="scientific">Azospira oryzae (strain ATCC BAA-33 / DSM 13638 / PS)</name>
    <name type="common">Dechlorosoma suillum</name>
    <dbReference type="NCBI Taxonomy" id="640081"/>
    <lineage>
        <taxon>Bacteria</taxon>
        <taxon>Pseudomonadati</taxon>
        <taxon>Pseudomonadota</taxon>
        <taxon>Betaproteobacteria</taxon>
        <taxon>Rhodocyclales</taxon>
        <taxon>Rhodocyclaceae</taxon>
        <taxon>Azospira</taxon>
    </lineage>
</organism>
<dbReference type="STRING" id="640081.Dsui_1481"/>
<sequence length="372" mass="41449">MGVSVLLSSTGEAPEDMGANPNQKPARKNRFAVKRGVIPPSSQVLLFHPDQWEKLVEAACLNRPLGNGAKYAFVKQLGGAGDGGRDVEARLVPNLLKGQWDLYQGKHYDHGLTPSDVFKELVKFFKHLAAKTYPEPRYYYLCAPRGVGNDLHELMTKPDEFKLRFLNDWKAEKTGLKGRAAELTSDLEKLVMAFDFKNIIECQTRDILKWHALDRKAHFDLFGIEGERGEDPLTPTAPAAHEQVYVEELLKVYAEVSGKSLTLDELMASDSCGEHFQSQRTLFYCAEGLKLFSRDTHGEAEFDALLDMVLTGVGPKVKSPRHKTGLDRLEAGTSGAEQLVVNDSVLAPKLRPGDLPGTCHHLANQKRLKWVK</sequence>
<reference evidence="3 4" key="1">
    <citation type="journal article" date="2012" name="J. Bacteriol.">
        <title>Complete genome sequence of the anaerobic perchlorate-reducing bacterium Azospira suillum strain PS.</title>
        <authorList>
            <person name="Byrne-Bailey K.G."/>
            <person name="Coates J.D."/>
        </authorList>
    </citation>
    <scope>NUCLEOTIDE SEQUENCE [LARGE SCALE GENOMIC DNA]</scope>
    <source>
        <strain evidence="4">ATCC BAA-33 / DSM 13638 / PS</strain>
    </source>
</reference>
<gene>
    <name evidence="3" type="ordered locus">Dsui_1481</name>
</gene>